<reference evidence="2" key="1">
    <citation type="submission" date="2021-03" db="EMBL/GenBank/DDBJ databases">
        <title>Draft genome sequence of rust myrtle Austropuccinia psidii MF-1, a brazilian biotype.</title>
        <authorList>
            <person name="Quecine M.C."/>
            <person name="Pachon D.M.R."/>
            <person name="Bonatelli M.L."/>
            <person name="Correr F.H."/>
            <person name="Franceschini L.M."/>
            <person name="Leite T.F."/>
            <person name="Margarido G.R.A."/>
            <person name="Almeida C.A."/>
            <person name="Ferrarezi J.A."/>
            <person name="Labate C.A."/>
        </authorList>
    </citation>
    <scope>NUCLEOTIDE SEQUENCE</scope>
    <source>
        <strain evidence="2">MF-1</strain>
    </source>
</reference>
<feature type="compositionally biased region" description="Polar residues" evidence="1">
    <location>
        <begin position="13"/>
        <end position="24"/>
    </location>
</feature>
<feature type="region of interest" description="Disordered" evidence="1">
    <location>
        <begin position="87"/>
        <end position="108"/>
    </location>
</feature>
<accession>A0A9Q3Q293</accession>
<name>A0A9Q3Q293_9BASI</name>
<dbReference type="EMBL" id="AVOT02112972">
    <property type="protein sequence ID" value="MBW0582621.1"/>
    <property type="molecule type" value="Genomic_DNA"/>
</dbReference>
<evidence type="ECO:0000313" key="2">
    <source>
        <dbReference type="EMBL" id="MBW0582621.1"/>
    </source>
</evidence>
<gene>
    <name evidence="2" type="ORF">O181_122336</name>
</gene>
<sequence length="108" mass="12406">MPMISEPELELSMSDSNRYQSHSEGSNRHLHEPLQRVLNIVQRQGLGNVASNTPRSDELLAHPVKVPQRGGNIKILQWMEFTIIQTSNQKDQGVPCQKRRRQARKKPQ</sequence>
<dbReference type="AlphaFoldDB" id="A0A9Q3Q293"/>
<comment type="caution">
    <text evidence="2">The sequence shown here is derived from an EMBL/GenBank/DDBJ whole genome shotgun (WGS) entry which is preliminary data.</text>
</comment>
<evidence type="ECO:0000256" key="1">
    <source>
        <dbReference type="SAM" id="MobiDB-lite"/>
    </source>
</evidence>
<evidence type="ECO:0000313" key="3">
    <source>
        <dbReference type="Proteomes" id="UP000765509"/>
    </source>
</evidence>
<organism evidence="2 3">
    <name type="scientific">Austropuccinia psidii MF-1</name>
    <dbReference type="NCBI Taxonomy" id="1389203"/>
    <lineage>
        <taxon>Eukaryota</taxon>
        <taxon>Fungi</taxon>
        <taxon>Dikarya</taxon>
        <taxon>Basidiomycota</taxon>
        <taxon>Pucciniomycotina</taxon>
        <taxon>Pucciniomycetes</taxon>
        <taxon>Pucciniales</taxon>
        <taxon>Sphaerophragmiaceae</taxon>
        <taxon>Austropuccinia</taxon>
    </lineage>
</organism>
<dbReference type="Proteomes" id="UP000765509">
    <property type="component" value="Unassembled WGS sequence"/>
</dbReference>
<feature type="compositionally biased region" description="Basic residues" evidence="1">
    <location>
        <begin position="97"/>
        <end position="108"/>
    </location>
</feature>
<protein>
    <submittedName>
        <fullName evidence="2">Uncharacterized protein</fullName>
    </submittedName>
</protein>
<feature type="region of interest" description="Disordered" evidence="1">
    <location>
        <begin position="1"/>
        <end position="31"/>
    </location>
</feature>
<keyword evidence="3" id="KW-1185">Reference proteome</keyword>
<proteinExistence type="predicted"/>